<dbReference type="GO" id="GO:0097367">
    <property type="term" value="F:carbohydrate derivative binding"/>
    <property type="evidence" value="ECO:0007669"/>
    <property type="project" value="InterPro"/>
</dbReference>
<dbReference type="GO" id="GO:0004347">
    <property type="term" value="F:glucose-6-phosphate isomerase activity"/>
    <property type="evidence" value="ECO:0007669"/>
    <property type="project" value="InterPro"/>
</dbReference>
<dbReference type="EMBL" id="SDMP01000009">
    <property type="protein sequence ID" value="RYR38308.1"/>
    <property type="molecule type" value="Genomic_DNA"/>
</dbReference>
<feature type="transmembrane region" description="Helical" evidence="4">
    <location>
        <begin position="56"/>
        <end position="76"/>
    </location>
</feature>
<dbReference type="SUPFAM" id="SSF53697">
    <property type="entry name" value="SIS domain"/>
    <property type="match status" value="1"/>
</dbReference>
<proteinExistence type="predicted"/>
<evidence type="ECO:0000256" key="1">
    <source>
        <dbReference type="ARBA" id="ARBA00022432"/>
    </source>
</evidence>
<comment type="caution">
    <text evidence="5">The sequence shown here is derived from an EMBL/GenBank/DDBJ whole genome shotgun (WGS) entry which is preliminary data.</text>
</comment>
<keyword evidence="4" id="KW-1133">Transmembrane helix</keyword>
<dbReference type="Proteomes" id="UP000289738">
    <property type="component" value="Chromosome A09"/>
</dbReference>
<reference evidence="5 6" key="1">
    <citation type="submission" date="2019-01" db="EMBL/GenBank/DDBJ databases">
        <title>Sequencing of cultivated peanut Arachis hypogaea provides insights into genome evolution and oil improvement.</title>
        <authorList>
            <person name="Chen X."/>
        </authorList>
    </citation>
    <scope>NUCLEOTIDE SEQUENCE [LARGE SCALE GENOMIC DNA]</scope>
    <source>
        <strain evidence="6">cv. Fuhuasheng</strain>
        <tissue evidence="5">Leaves</tissue>
    </source>
</reference>
<keyword evidence="6" id="KW-1185">Reference proteome</keyword>
<evidence type="ECO:0000313" key="6">
    <source>
        <dbReference type="Proteomes" id="UP000289738"/>
    </source>
</evidence>
<evidence type="ECO:0000256" key="2">
    <source>
        <dbReference type="ARBA" id="ARBA00023152"/>
    </source>
</evidence>
<feature type="transmembrane region" description="Helical" evidence="4">
    <location>
        <begin position="12"/>
        <end position="35"/>
    </location>
</feature>
<keyword evidence="2" id="KW-0324">Glycolysis</keyword>
<dbReference type="Gene3D" id="3.40.50.10490">
    <property type="entry name" value="Glucose-6-phosphate isomerase like protein, domain 1"/>
    <property type="match status" value="1"/>
</dbReference>
<protein>
    <submittedName>
        <fullName evidence="5">Uncharacterized protein</fullName>
    </submittedName>
</protein>
<name>A0A445BHZ5_ARAHY</name>
<keyword evidence="3" id="KW-0413">Isomerase</keyword>
<dbReference type="PANTHER" id="PTHR11469:SF1">
    <property type="entry name" value="GLUCOSE-6-PHOSPHATE ISOMERASE"/>
    <property type="match status" value="1"/>
</dbReference>
<dbReference type="GO" id="GO:0048029">
    <property type="term" value="F:monosaccharide binding"/>
    <property type="evidence" value="ECO:0007669"/>
    <property type="project" value="TreeGrafter"/>
</dbReference>
<dbReference type="GO" id="GO:0006094">
    <property type="term" value="P:gluconeogenesis"/>
    <property type="evidence" value="ECO:0007669"/>
    <property type="project" value="UniProtKB-KW"/>
</dbReference>
<dbReference type="GO" id="GO:0051156">
    <property type="term" value="P:glucose 6-phosphate metabolic process"/>
    <property type="evidence" value="ECO:0007669"/>
    <property type="project" value="TreeGrafter"/>
</dbReference>
<dbReference type="PANTHER" id="PTHR11469">
    <property type="entry name" value="GLUCOSE-6-PHOSPHATE ISOMERASE"/>
    <property type="match status" value="1"/>
</dbReference>
<dbReference type="GO" id="GO:0005829">
    <property type="term" value="C:cytosol"/>
    <property type="evidence" value="ECO:0007669"/>
    <property type="project" value="TreeGrafter"/>
</dbReference>
<accession>A0A445BHZ5</accession>
<gene>
    <name evidence="5" type="ORF">Ahy_A09g043314</name>
</gene>
<dbReference type="InterPro" id="IPR046348">
    <property type="entry name" value="SIS_dom_sf"/>
</dbReference>
<dbReference type="Pfam" id="PF00342">
    <property type="entry name" value="PGI"/>
    <property type="match status" value="1"/>
</dbReference>
<evidence type="ECO:0000313" key="5">
    <source>
        <dbReference type="EMBL" id="RYR38308.1"/>
    </source>
</evidence>
<dbReference type="InterPro" id="IPR001672">
    <property type="entry name" value="G6P_Isomerase"/>
</dbReference>
<keyword evidence="1" id="KW-0312">Gluconeogenesis</keyword>
<keyword evidence="4" id="KW-0472">Membrane</keyword>
<dbReference type="AlphaFoldDB" id="A0A445BHZ5"/>
<dbReference type="GO" id="GO:0006096">
    <property type="term" value="P:glycolytic process"/>
    <property type="evidence" value="ECO:0007669"/>
    <property type="project" value="UniProtKB-KW"/>
</dbReference>
<organism evidence="5 6">
    <name type="scientific">Arachis hypogaea</name>
    <name type="common">Peanut</name>
    <dbReference type="NCBI Taxonomy" id="3818"/>
    <lineage>
        <taxon>Eukaryota</taxon>
        <taxon>Viridiplantae</taxon>
        <taxon>Streptophyta</taxon>
        <taxon>Embryophyta</taxon>
        <taxon>Tracheophyta</taxon>
        <taxon>Spermatophyta</taxon>
        <taxon>Magnoliopsida</taxon>
        <taxon>eudicotyledons</taxon>
        <taxon>Gunneridae</taxon>
        <taxon>Pentapetalae</taxon>
        <taxon>rosids</taxon>
        <taxon>fabids</taxon>
        <taxon>Fabales</taxon>
        <taxon>Fabaceae</taxon>
        <taxon>Papilionoideae</taxon>
        <taxon>50 kb inversion clade</taxon>
        <taxon>dalbergioids sensu lato</taxon>
        <taxon>Dalbergieae</taxon>
        <taxon>Pterocarpus clade</taxon>
        <taxon>Arachis</taxon>
    </lineage>
</organism>
<keyword evidence="4" id="KW-0812">Transmembrane</keyword>
<sequence>MMTGFPVSVTTVLSPIILFFSATSLLLLLLFFDLCSSSGPVAAVLRGCWFMDYSNFLKLLISIVVWCTTYIAVAFLDSFPSSTYCSSLYEHCIATRHIMHIYSQSLEKLAPHIQQVSIESNGKGVLIDGIPLPFEAGEVGSNHDELMTNFFAQPDALAYEKI</sequence>
<evidence type="ECO:0000256" key="4">
    <source>
        <dbReference type="SAM" id="Phobius"/>
    </source>
</evidence>
<evidence type="ECO:0000256" key="3">
    <source>
        <dbReference type="ARBA" id="ARBA00023235"/>
    </source>
</evidence>